<evidence type="ECO:0000313" key="2">
    <source>
        <dbReference type="Proteomes" id="UP000192578"/>
    </source>
</evidence>
<dbReference type="EMBL" id="MTYJ01000523">
    <property type="protein sequence ID" value="OWA55061.1"/>
    <property type="molecule type" value="Genomic_DNA"/>
</dbReference>
<dbReference type="Proteomes" id="UP000192578">
    <property type="component" value="Unassembled WGS sequence"/>
</dbReference>
<dbReference type="AlphaFoldDB" id="A0A9X6NQP3"/>
<name>A0A9X6NQP3_HYPEX</name>
<gene>
    <name evidence="1" type="ORF">BV898_19446</name>
</gene>
<organism evidence="1 2">
    <name type="scientific">Hypsibius exemplaris</name>
    <name type="common">Freshwater tardigrade</name>
    <dbReference type="NCBI Taxonomy" id="2072580"/>
    <lineage>
        <taxon>Eukaryota</taxon>
        <taxon>Metazoa</taxon>
        <taxon>Ecdysozoa</taxon>
        <taxon>Tardigrada</taxon>
        <taxon>Eutardigrada</taxon>
        <taxon>Parachela</taxon>
        <taxon>Hypsibioidea</taxon>
        <taxon>Hypsibiidae</taxon>
        <taxon>Hypsibius</taxon>
    </lineage>
</organism>
<accession>A0A9X6NQP3</accession>
<proteinExistence type="predicted"/>
<sequence length="149" mass="17442">MEWAGKSKDDCDDAAAETAAFWKFELESEKLFLKYKRHSCFVLRLQIVIQAFEKDCYIKAILRKVINVGLNIDLENISAELGGLNYDENGFDNPFLELMRYMSHEMGPYTKIFRYAADAIDFRRTLLEEMHYFRATLYQSKIDLCNPAL</sequence>
<keyword evidence="2" id="KW-1185">Reference proteome</keyword>
<reference evidence="2" key="1">
    <citation type="submission" date="2017-01" db="EMBL/GenBank/DDBJ databases">
        <title>Comparative genomics of anhydrobiosis in the tardigrade Hypsibius dujardini.</title>
        <authorList>
            <person name="Yoshida Y."/>
            <person name="Koutsovoulos G."/>
            <person name="Laetsch D."/>
            <person name="Stevens L."/>
            <person name="Kumar S."/>
            <person name="Horikawa D."/>
            <person name="Ishino K."/>
            <person name="Komine S."/>
            <person name="Tomita M."/>
            <person name="Blaxter M."/>
            <person name="Arakawa K."/>
        </authorList>
    </citation>
    <scope>NUCLEOTIDE SEQUENCE [LARGE SCALE GENOMIC DNA]</scope>
    <source>
        <strain evidence="2">Z151</strain>
    </source>
</reference>
<protein>
    <submittedName>
        <fullName evidence="1">Uncharacterized protein</fullName>
    </submittedName>
</protein>
<evidence type="ECO:0000313" key="1">
    <source>
        <dbReference type="EMBL" id="OWA55061.1"/>
    </source>
</evidence>
<comment type="caution">
    <text evidence="1">The sequence shown here is derived from an EMBL/GenBank/DDBJ whole genome shotgun (WGS) entry which is preliminary data.</text>
</comment>